<dbReference type="PROSITE" id="PS50089">
    <property type="entry name" value="ZF_RING_2"/>
    <property type="match status" value="1"/>
</dbReference>
<evidence type="ECO:0000256" key="4">
    <source>
        <dbReference type="PROSITE-ProRule" id="PRU00175"/>
    </source>
</evidence>
<evidence type="ECO:0000313" key="7">
    <source>
        <dbReference type="EMBL" id="KAF2278294.1"/>
    </source>
</evidence>
<name>A0A6A6JPV5_WESOR</name>
<evidence type="ECO:0000259" key="5">
    <source>
        <dbReference type="PROSITE" id="PS50089"/>
    </source>
</evidence>
<dbReference type="InterPro" id="IPR004331">
    <property type="entry name" value="SPX_dom"/>
</dbReference>
<dbReference type="GO" id="GO:0008270">
    <property type="term" value="F:zinc ion binding"/>
    <property type="evidence" value="ECO:0007669"/>
    <property type="project" value="UniProtKB-KW"/>
</dbReference>
<evidence type="ECO:0000259" key="6">
    <source>
        <dbReference type="PROSITE" id="PS51382"/>
    </source>
</evidence>
<dbReference type="InterPro" id="IPR017907">
    <property type="entry name" value="Znf_RING_CS"/>
</dbReference>
<proteinExistence type="predicted"/>
<sequence length="460" mass="53000">MKFGHRFKETLKKEGFPPDWVESAISYSQLKKCINRLTNELAELGLEPETLRKLLKHVEDYNAANRGDDDRPLEYLLSGEQDDGESEKKPESNQLFHPKLLFYVNESTGELDSAHLNEETRHKLQLLALETGMSNVRVVEEPQPTESDIPPSSPTSGIRRRAGYRTVEVPLTSDSEFFSRLAAELSGLEDLQEREEKRMHAEIEQLGRQVARLTDPDRRASRKIINTWREIFQVYVESGIFFGTTEVDHGGHDAETAAERFQRFASIVAEKGLVDRLKGSENLRALNRFMGINREILQGLRFGEINRTAMTKILKKFDKQSGLGVRSTFPRRIEYPEFSEHLAKAVCAEVHTQILSSVPQLDDYSCPMCMDIKWRPVRLRCEHTFCIRCLIVMQTNKQHYCPLCREKTVIDACSDNLDTELAAFLKKWFPQEVKQKQRYNEHMAGVDQYGEVYTDKCCVM</sequence>
<dbReference type="PROSITE" id="PS51382">
    <property type="entry name" value="SPX"/>
    <property type="match status" value="1"/>
</dbReference>
<dbReference type="EMBL" id="ML986488">
    <property type="protein sequence ID" value="KAF2278294.1"/>
    <property type="molecule type" value="Genomic_DNA"/>
</dbReference>
<dbReference type="SUPFAM" id="SSF57850">
    <property type="entry name" value="RING/U-box"/>
    <property type="match status" value="1"/>
</dbReference>
<keyword evidence="2 4" id="KW-0863">Zinc-finger</keyword>
<dbReference type="Proteomes" id="UP000800097">
    <property type="component" value="Unassembled WGS sequence"/>
</dbReference>
<dbReference type="SMART" id="SM00184">
    <property type="entry name" value="RING"/>
    <property type="match status" value="1"/>
</dbReference>
<dbReference type="InterPro" id="IPR018957">
    <property type="entry name" value="Znf_C3HC4_RING-type"/>
</dbReference>
<accession>A0A6A6JPV5</accession>
<dbReference type="Pfam" id="PF00097">
    <property type="entry name" value="zf-C3HC4"/>
    <property type="match status" value="1"/>
</dbReference>
<gene>
    <name evidence="7" type="ORF">EI97DRAFT_250052</name>
</gene>
<feature type="domain" description="SPX" evidence="6">
    <location>
        <begin position="1"/>
        <end position="331"/>
    </location>
</feature>
<dbReference type="AlphaFoldDB" id="A0A6A6JPV5"/>
<keyword evidence="8" id="KW-1185">Reference proteome</keyword>
<dbReference type="PANTHER" id="PTHR23327">
    <property type="entry name" value="RING FINGER PROTEIN 127"/>
    <property type="match status" value="1"/>
</dbReference>
<organism evidence="7 8">
    <name type="scientific">Westerdykella ornata</name>
    <dbReference type="NCBI Taxonomy" id="318751"/>
    <lineage>
        <taxon>Eukaryota</taxon>
        <taxon>Fungi</taxon>
        <taxon>Dikarya</taxon>
        <taxon>Ascomycota</taxon>
        <taxon>Pezizomycotina</taxon>
        <taxon>Dothideomycetes</taxon>
        <taxon>Pleosporomycetidae</taxon>
        <taxon>Pleosporales</taxon>
        <taxon>Sporormiaceae</taxon>
        <taxon>Westerdykella</taxon>
    </lineage>
</organism>
<keyword evidence="3" id="KW-0862">Zinc</keyword>
<evidence type="ECO:0000313" key="8">
    <source>
        <dbReference type="Proteomes" id="UP000800097"/>
    </source>
</evidence>
<evidence type="ECO:0000256" key="3">
    <source>
        <dbReference type="ARBA" id="ARBA00022833"/>
    </source>
</evidence>
<evidence type="ECO:0000256" key="2">
    <source>
        <dbReference type="ARBA" id="ARBA00022771"/>
    </source>
</evidence>
<dbReference type="GeneID" id="54547306"/>
<dbReference type="Gene3D" id="3.30.40.10">
    <property type="entry name" value="Zinc/RING finger domain, C3HC4 (zinc finger)"/>
    <property type="match status" value="1"/>
</dbReference>
<protein>
    <submittedName>
        <fullName evidence="7">RING-14 protein-like protein</fullName>
    </submittedName>
</protein>
<dbReference type="RefSeq" id="XP_033655833.1">
    <property type="nucleotide sequence ID" value="XM_033794131.1"/>
</dbReference>
<dbReference type="PROSITE" id="PS00518">
    <property type="entry name" value="ZF_RING_1"/>
    <property type="match status" value="1"/>
</dbReference>
<feature type="domain" description="RING-type" evidence="5">
    <location>
        <begin position="366"/>
        <end position="405"/>
    </location>
</feature>
<dbReference type="OrthoDB" id="5588846at2759"/>
<dbReference type="PANTHER" id="PTHR23327:SF51">
    <property type="entry name" value="TRANSCRIPTIONAL REGULATOR OF YEAST FORM ADHERENCE 3"/>
    <property type="match status" value="1"/>
</dbReference>
<reference evidence="7" key="1">
    <citation type="journal article" date="2020" name="Stud. Mycol.">
        <title>101 Dothideomycetes genomes: a test case for predicting lifestyles and emergence of pathogens.</title>
        <authorList>
            <person name="Haridas S."/>
            <person name="Albert R."/>
            <person name="Binder M."/>
            <person name="Bloem J."/>
            <person name="Labutti K."/>
            <person name="Salamov A."/>
            <person name="Andreopoulos B."/>
            <person name="Baker S."/>
            <person name="Barry K."/>
            <person name="Bills G."/>
            <person name="Bluhm B."/>
            <person name="Cannon C."/>
            <person name="Castanera R."/>
            <person name="Culley D."/>
            <person name="Daum C."/>
            <person name="Ezra D."/>
            <person name="Gonzalez J."/>
            <person name="Henrissat B."/>
            <person name="Kuo A."/>
            <person name="Liang C."/>
            <person name="Lipzen A."/>
            <person name="Lutzoni F."/>
            <person name="Magnuson J."/>
            <person name="Mondo S."/>
            <person name="Nolan M."/>
            <person name="Ohm R."/>
            <person name="Pangilinan J."/>
            <person name="Park H.-J."/>
            <person name="Ramirez L."/>
            <person name="Alfaro M."/>
            <person name="Sun H."/>
            <person name="Tritt A."/>
            <person name="Yoshinaga Y."/>
            <person name="Zwiers L.-H."/>
            <person name="Turgeon B."/>
            <person name="Goodwin S."/>
            <person name="Spatafora J."/>
            <person name="Crous P."/>
            <person name="Grigoriev I."/>
        </authorList>
    </citation>
    <scope>NUCLEOTIDE SEQUENCE</scope>
    <source>
        <strain evidence="7">CBS 379.55</strain>
    </source>
</reference>
<evidence type="ECO:0000256" key="1">
    <source>
        <dbReference type="ARBA" id="ARBA00022723"/>
    </source>
</evidence>
<keyword evidence="1" id="KW-0479">Metal-binding</keyword>
<dbReference type="InterPro" id="IPR013083">
    <property type="entry name" value="Znf_RING/FYVE/PHD"/>
</dbReference>
<dbReference type="Pfam" id="PF03105">
    <property type="entry name" value="SPX"/>
    <property type="match status" value="1"/>
</dbReference>
<dbReference type="InterPro" id="IPR001841">
    <property type="entry name" value="Znf_RING"/>
</dbReference>